<dbReference type="PROSITE" id="PS50297">
    <property type="entry name" value="ANK_REP_REGION"/>
    <property type="match status" value="2"/>
</dbReference>
<dbReference type="Pfam" id="PF00023">
    <property type="entry name" value="Ank"/>
    <property type="match status" value="1"/>
</dbReference>
<sequence>MPTLTEDQIDDILYLSRTNETIELREYLDALSAEYKCSTATVLQAAVDAWSGNTALHYAAANGHIDTLTLLTTLSPPSSTPSITPSSPSAALLNAQNTAGNTPLHWAALNGHLACVQLLVRLGADVTTLNTAGHDAVFEAEINDKEDVVKWMLGEGWGLESAVGGDGDGDGDAKIGDGEEVGGKMDVGIDEKAGERAGLEDARKKLETMDVGGGEEG</sequence>
<feature type="region of interest" description="Disordered" evidence="4">
    <location>
        <begin position="162"/>
        <end position="217"/>
    </location>
</feature>
<dbReference type="PANTHER" id="PTHR24201">
    <property type="entry name" value="ANK_REP_REGION DOMAIN-CONTAINING PROTEIN"/>
    <property type="match status" value="1"/>
</dbReference>
<name>A0A8E2EE70_9PEZI</name>
<dbReference type="InterPro" id="IPR050776">
    <property type="entry name" value="Ank_Repeat/CDKN_Inhibitor"/>
</dbReference>
<dbReference type="Pfam" id="PF12796">
    <property type="entry name" value="Ank_2"/>
    <property type="match status" value="1"/>
</dbReference>
<evidence type="ECO:0000313" key="5">
    <source>
        <dbReference type="EMBL" id="OCK82110.1"/>
    </source>
</evidence>
<protein>
    <submittedName>
        <fullName evidence="5">Ankyrin</fullName>
    </submittedName>
</protein>
<dbReference type="SUPFAM" id="SSF48403">
    <property type="entry name" value="Ankyrin repeat"/>
    <property type="match status" value="1"/>
</dbReference>
<keyword evidence="2 3" id="KW-0040">ANK repeat</keyword>
<organism evidence="5 6">
    <name type="scientific">Lepidopterella palustris CBS 459.81</name>
    <dbReference type="NCBI Taxonomy" id="1314670"/>
    <lineage>
        <taxon>Eukaryota</taxon>
        <taxon>Fungi</taxon>
        <taxon>Dikarya</taxon>
        <taxon>Ascomycota</taxon>
        <taxon>Pezizomycotina</taxon>
        <taxon>Dothideomycetes</taxon>
        <taxon>Pleosporomycetidae</taxon>
        <taxon>Mytilinidiales</taxon>
        <taxon>Argynnaceae</taxon>
        <taxon>Lepidopterella</taxon>
    </lineage>
</organism>
<feature type="compositionally biased region" description="Basic and acidic residues" evidence="4">
    <location>
        <begin position="171"/>
        <end position="208"/>
    </location>
</feature>
<dbReference type="PROSITE" id="PS50088">
    <property type="entry name" value="ANK_REPEAT"/>
    <property type="match status" value="2"/>
</dbReference>
<dbReference type="AlphaFoldDB" id="A0A8E2EE70"/>
<feature type="repeat" description="ANK" evidence="3">
    <location>
        <begin position="51"/>
        <end position="71"/>
    </location>
</feature>
<dbReference type="Gene3D" id="1.25.40.20">
    <property type="entry name" value="Ankyrin repeat-containing domain"/>
    <property type="match status" value="1"/>
</dbReference>
<gene>
    <name evidence="5" type="ORF">K432DRAFT_293974</name>
</gene>
<accession>A0A8E2EE70</accession>
<dbReference type="EMBL" id="KV744898">
    <property type="protein sequence ID" value="OCK82110.1"/>
    <property type="molecule type" value="Genomic_DNA"/>
</dbReference>
<dbReference type="InterPro" id="IPR002110">
    <property type="entry name" value="Ankyrin_rpt"/>
</dbReference>
<evidence type="ECO:0000256" key="4">
    <source>
        <dbReference type="SAM" id="MobiDB-lite"/>
    </source>
</evidence>
<dbReference type="Proteomes" id="UP000250266">
    <property type="component" value="Unassembled WGS sequence"/>
</dbReference>
<proteinExistence type="predicted"/>
<dbReference type="SMART" id="SM00248">
    <property type="entry name" value="ANK"/>
    <property type="match status" value="3"/>
</dbReference>
<keyword evidence="6" id="KW-1185">Reference proteome</keyword>
<evidence type="ECO:0000256" key="2">
    <source>
        <dbReference type="ARBA" id="ARBA00023043"/>
    </source>
</evidence>
<evidence type="ECO:0000313" key="6">
    <source>
        <dbReference type="Proteomes" id="UP000250266"/>
    </source>
</evidence>
<evidence type="ECO:0000256" key="3">
    <source>
        <dbReference type="PROSITE-ProRule" id="PRU00023"/>
    </source>
</evidence>
<evidence type="ECO:0000256" key="1">
    <source>
        <dbReference type="ARBA" id="ARBA00022737"/>
    </source>
</evidence>
<keyword evidence="1" id="KW-0677">Repeat</keyword>
<feature type="repeat" description="ANK" evidence="3">
    <location>
        <begin position="99"/>
        <end position="131"/>
    </location>
</feature>
<reference evidence="5 6" key="1">
    <citation type="journal article" date="2016" name="Nat. Commun.">
        <title>Ectomycorrhizal ecology is imprinted in the genome of the dominant symbiotic fungus Cenococcum geophilum.</title>
        <authorList>
            <consortium name="DOE Joint Genome Institute"/>
            <person name="Peter M."/>
            <person name="Kohler A."/>
            <person name="Ohm R.A."/>
            <person name="Kuo A."/>
            <person name="Krutzmann J."/>
            <person name="Morin E."/>
            <person name="Arend M."/>
            <person name="Barry K.W."/>
            <person name="Binder M."/>
            <person name="Choi C."/>
            <person name="Clum A."/>
            <person name="Copeland A."/>
            <person name="Grisel N."/>
            <person name="Haridas S."/>
            <person name="Kipfer T."/>
            <person name="LaButti K."/>
            <person name="Lindquist E."/>
            <person name="Lipzen A."/>
            <person name="Maire R."/>
            <person name="Meier B."/>
            <person name="Mihaltcheva S."/>
            <person name="Molinier V."/>
            <person name="Murat C."/>
            <person name="Poggeler S."/>
            <person name="Quandt C.A."/>
            <person name="Sperisen C."/>
            <person name="Tritt A."/>
            <person name="Tisserant E."/>
            <person name="Crous P.W."/>
            <person name="Henrissat B."/>
            <person name="Nehls U."/>
            <person name="Egli S."/>
            <person name="Spatafora J.W."/>
            <person name="Grigoriev I.V."/>
            <person name="Martin F.M."/>
        </authorList>
    </citation>
    <scope>NUCLEOTIDE SEQUENCE [LARGE SCALE GENOMIC DNA]</scope>
    <source>
        <strain evidence="5 6">CBS 459.81</strain>
    </source>
</reference>
<dbReference type="PRINTS" id="PR01415">
    <property type="entry name" value="ANKYRIN"/>
</dbReference>
<dbReference type="InterPro" id="IPR036770">
    <property type="entry name" value="Ankyrin_rpt-contain_sf"/>
</dbReference>
<dbReference type="OrthoDB" id="10057496at2759"/>